<organism evidence="2 3">
    <name type="scientific">Glutamicibacter creatinolyticus</name>
    <dbReference type="NCBI Taxonomy" id="162496"/>
    <lineage>
        <taxon>Bacteria</taxon>
        <taxon>Bacillati</taxon>
        <taxon>Actinomycetota</taxon>
        <taxon>Actinomycetes</taxon>
        <taxon>Micrococcales</taxon>
        <taxon>Micrococcaceae</taxon>
        <taxon>Glutamicibacter</taxon>
    </lineage>
</organism>
<feature type="transmembrane region" description="Helical" evidence="1">
    <location>
        <begin position="136"/>
        <end position="157"/>
    </location>
</feature>
<dbReference type="Proteomes" id="UP000307000">
    <property type="component" value="Chromosome"/>
</dbReference>
<dbReference type="KEGG" id="gcr:GcLGCM259_1076"/>
<keyword evidence="1" id="KW-0472">Membrane</keyword>
<evidence type="ECO:0000256" key="1">
    <source>
        <dbReference type="SAM" id="Phobius"/>
    </source>
</evidence>
<protein>
    <submittedName>
        <fullName evidence="2">ABC transporter, inner membrane subunit</fullName>
    </submittedName>
</protein>
<accession>A0A5B7WRW0</accession>
<sequence>MNRIIQVARMQLINKWTFIGIPLLILGASFMFTMAIFWLVRQAGGQSEVTYSGGAQAPMWYFLALGIQSLTMTFPFSQAMSVSRRSFYLGTLALFGLCALVLSSFYYLMGLVEQATNGWWLNGRFFALEWVAENNWFIQIMFYFALMVLLFMIGFWVSTIYLRWRTTGLLLFFIGLGVLVLGTVFYMTLGERWGQFWSWAVTWTAGGVVLGAGAVAVLMAVASYLTLRRASA</sequence>
<keyword evidence="1" id="KW-0812">Transmembrane</keyword>
<name>A0A5B7WRW0_9MICC</name>
<evidence type="ECO:0000313" key="3">
    <source>
        <dbReference type="Proteomes" id="UP000307000"/>
    </source>
</evidence>
<feature type="transmembrane region" description="Helical" evidence="1">
    <location>
        <begin position="201"/>
        <end position="227"/>
    </location>
</feature>
<reference evidence="2 3" key="1">
    <citation type="submission" date="2018-12" db="EMBL/GenBank/DDBJ databases">
        <title>Complete Genome Sequence of Glutamicibacter creatinolyticus strain LGCM259,isolated from an abscess of a 12-year-old mare in Italy.</title>
        <authorList>
            <person name="Santos R.G."/>
            <person name="Silva A.L."/>
            <person name="Seyffert N."/>
            <person name="Castro T.L.P."/>
            <person name="Attili A.R."/>
            <person name="Rifici C."/>
            <person name="Mazzullo G."/>
            <person name="Brenig B."/>
            <person name="Venanzi F."/>
            <person name="Azevedo V."/>
        </authorList>
    </citation>
    <scope>NUCLEOTIDE SEQUENCE [LARGE SCALE GENOMIC DNA]</scope>
    <source>
        <strain evidence="2 3">LGCM 259</strain>
    </source>
</reference>
<evidence type="ECO:0000313" key="2">
    <source>
        <dbReference type="EMBL" id="QCY46821.1"/>
    </source>
</evidence>
<feature type="transmembrane region" description="Helical" evidence="1">
    <location>
        <begin position="169"/>
        <end position="189"/>
    </location>
</feature>
<keyword evidence="1" id="KW-1133">Transmembrane helix</keyword>
<dbReference type="RefSeq" id="WP_138925984.1">
    <property type="nucleotide sequence ID" value="NZ_CP034412.1"/>
</dbReference>
<feature type="transmembrane region" description="Helical" evidence="1">
    <location>
        <begin position="88"/>
        <end position="109"/>
    </location>
</feature>
<dbReference type="EMBL" id="CP034412">
    <property type="protein sequence ID" value="QCY46821.1"/>
    <property type="molecule type" value="Genomic_DNA"/>
</dbReference>
<keyword evidence="3" id="KW-1185">Reference proteome</keyword>
<dbReference type="AlphaFoldDB" id="A0A5B7WRW0"/>
<gene>
    <name evidence="2" type="ORF">GcLGCM259_1076</name>
</gene>
<feature type="transmembrane region" description="Helical" evidence="1">
    <location>
        <begin position="12"/>
        <end position="39"/>
    </location>
</feature>
<proteinExistence type="predicted"/>
<feature type="transmembrane region" description="Helical" evidence="1">
    <location>
        <begin position="59"/>
        <end position="76"/>
    </location>
</feature>